<reference evidence="3" key="1">
    <citation type="submission" date="2019-07" db="EMBL/GenBank/DDBJ databases">
        <title>Biological characteristics of mucoid Acinetobacter baumannii from a general hospital in China.</title>
        <authorList>
            <person name="Hua X."/>
            <person name="Yu Y."/>
        </authorList>
    </citation>
    <scope>NUCLEOTIDE SEQUENCE</scope>
    <source>
        <strain evidence="3">N8</strain>
    </source>
</reference>
<dbReference type="InterPro" id="IPR013509">
    <property type="entry name" value="RNR_lsu_N"/>
</dbReference>
<sequence length="86" mass="9931">RKDLQKKGLLPEWYTTAGWKMFKAKYGLPSEGNHLRGRHETIAKTLARHLPQQYQAEFEERFFNDLWDNILSPSSPALANTGTDRG</sequence>
<feature type="domain" description="Ribonucleotide reductase large subunit N-terminal" evidence="2">
    <location>
        <begin position="14"/>
        <end position="86"/>
    </location>
</feature>
<feature type="non-terminal residue" evidence="3">
    <location>
        <position position="1"/>
    </location>
</feature>
<dbReference type="AlphaFoldDB" id="A0ABD5DVN3"/>
<comment type="caution">
    <text evidence="3">The sequence shown here is derived from an EMBL/GenBank/DDBJ whole genome shotgun (WGS) entry which is preliminary data.</text>
</comment>
<dbReference type="EMBL" id="VMAF01001073">
    <property type="protein sequence ID" value="MDR8434124.1"/>
    <property type="molecule type" value="Genomic_DNA"/>
</dbReference>
<evidence type="ECO:0000256" key="1">
    <source>
        <dbReference type="ARBA" id="ARBA00023116"/>
    </source>
</evidence>
<dbReference type="Pfam" id="PF00317">
    <property type="entry name" value="Ribonuc_red_lgN"/>
    <property type="match status" value="1"/>
</dbReference>
<organism evidence="3">
    <name type="scientific">Acinetobacter baumannii</name>
    <dbReference type="NCBI Taxonomy" id="470"/>
    <lineage>
        <taxon>Bacteria</taxon>
        <taxon>Pseudomonadati</taxon>
        <taxon>Pseudomonadota</taxon>
        <taxon>Gammaproteobacteria</taxon>
        <taxon>Moraxellales</taxon>
        <taxon>Moraxellaceae</taxon>
        <taxon>Acinetobacter</taxon>
        <taxon>Acinetobacter calcoaceticus/baumannii complex</taxon>
    </lineage>
</organism>
<dbReference type="GO" id="GO:0009263">
    <property type="term" value="P:deoxyribonucleotide biosynthetic process"/>
    <property type="evidence" value="ECO:0007669"/>
    <property type="project" value="UniProtKB-KW"/>
</dbReference>
<evidence type="ECO:0000259" key="2">
    <source>
        <dbReference type="Pfam" id="PF00317"/>
    </source>
</evidence>
<name>A0ABD5DVN3_ACIBA</name>
<gene>
    <name evidence="3" type="ORF">FPK63_24120</name>
</gene>
<keyword evidence="1" id="KW-0215">Deoxyribonucleotide synthesis</keyword>
<proteinExistence type="predicted"/>
<evidence type="ECO:0000313" key="3">
    <source>
        <dbReference type="EMBL" id="MDR8434124.1"/>
    </source>
</evidence>
<accession>A0ABD5DVN3</accession>
<feature type="non-terminal residue" evidence="3">
    <location>
        <position position="86"/>
    </location>
</feature>
<protein>
    <recommendedName>
        <fullName evidence="2">Ribonucleotide reductase large subunit N-terminal domain-containing protein</fullName>
    </recommendedName>
</protein>